<evidence type="ECO:0000256" key="1">
    <source>
        <dbReference type="SAM" id="Phobius"/>
    </source>
</evidence>
<dbReference type="InParanoid" id="A0A2T3AB64"/>
<dbReference type="Proteomes" id="UP000241462">
    <property type="component" value="Unassembled WGS sequence"/>
</dbReference>
<reference evidence="2 3" key="1">
    <citation type="journal article" date="2018" name="Mycol. Prog.">
        <title>Coniella lustricola, a new species from submerged detritus.</title>
        <authorList>
            <person name="Raudabaugh D.B."/>
            <person name="Iturriaga T."/>
            <person name="Carver A."/>
            <person name="Mondo S."/>
            <person name="Pangilinan J."/>
            <person name="Lipzen A."/>
            <person name="He G."/>
            <person name="Amirebrahimi M."/>
            <person name="Grigoriev I.V."/>
            <person name="Miller A.N."/>
        </authorList>
    </citation>
    <scope>NUCLEOTIDE SEQUENCE [LARGE SCALE GENOMIC DNA]</scope>
    <source>
        <strain evidence="2 3">B22-T-1</strain>
    </source>
</reference>
<keyword evidence="1" id="KW-0472">Membrane</keyword>
<dbReference type="InterPro" id="IPR049500">
    <property type="entry name" value="Peptidase_M50B-like"/>
</dbReference>
<dbReference type="STRING" id="2025994.A0A2T3AB64"/>
<dbReference type="PANTHER" id="PTHR33979:SF2">
    <property type="entry name" value="PEPTIDASE M50B-LIKE-DOMAIN-CONTAINING PROTEIN"/>
    <property type="match status" value="1"/>
</dbReference>
<organism evidence="2 3">
    <name type="scientific">Coniella lustricola</name>
    <dbReference type="NCBI Taxonomy" id="2025994"/>
    <lineage>
        <taxon>Eukaryota</taxon>
        <taxon>Fungi</taxon>
        <taxon>Dikarya</taxon>
        <taxon>Ascomycota</taxon>
        <taxon>Pezizomycotina</taxon>
        <taxon>Sordariomycetes</taxon>
        <taxon>Sordariomycetidae</taxon>
        <taxon>Diaporthales</taxon>
        <taxon>Schizoparmaceae</taxon>
        <taxon>Coniella</taxon>
    </lineage>
</organism>
<feature type="transmembrane region" description="Helical" evidence="1">
    <location>
        <begin position="228"/>
        <end position="246"/>
    </location>
</feature>
<dbReference type="OrthoDB" id="40823at2759"/>
<dbReference type="AlphaFoldDB" id="A0A2T3AB64"/>
<feature type="transmembrane region" description="Helical" evidence="1">
    <location>
        <begin position="169"/>
        <end position="186"/>
    </location>
</feature>
<evidence type="ECO:0000313" key="2">
    <source>
        <dbReference type="EMBL" id="PSR90336.1"/>
    </source>
</evidence>
<feature type="transmembrane region" description="Helical" evidence="1">
    <location>
        <begin position="285"/>
        <end position="306"/>
    </location>
</feature>
<proteinExistence type="predicted"/>
<sequence length="326" mass="35360">MAPTLVPSTATSALRGLAVPRSPNAAMMTAAKQTISQAAPRVLRAAGPAIVFRRASLELTSDAQKITVGVFCGYFLAIVILWYFPVRFVRAILKPFKLQAVAFHELGHAVACKLTCGRVHHITLDINEGGATQMSGGLGIVTYPAGYLGSSLVGSLMIFCGFDIVASKVASLVIGVLFLLLLWWGVVKAMNVPLKDGEKRWIAPLIILLNTGLLVACWFIADSEALRYYVLFVGTLTATYSVWDIFDDCIRRDVEGSDSHQMAKNARESGFCMCFCVSNGRVLGIIWWFISLGLIVAAIICGILAFPESEATQRQNSDDFIDATSR</sequence>
<keyword evidence="1" id="KW-0812">Transmembrane</keyword>
<evidence type="ECO:0000313" key="3">
    <source>
        <dbReference type="Proteomes" id="UP000241462"/>
    </source>
</evidence>
<name>A0A2T3AB64_9PEZI</name>
<dbReference type="Pfam" id="PF13398">
    <property type="entry name" value="Peptidase_M50B"/>
    <property type="match status" value="1"/>
</dbReference>
<dbReference type="EMBL" id="KZ678421">
    <property type="protein sequence ID" value="PSR90336.1"/>
    <property type="molecule type" value="Genomic_DNA"/>
</dbReference>
<keyword evidence="3" id="KW-1185">Reference proteome</keyword>
<keyword evidence="1" id="KW-1133">Transmembrane helix</keyword>
<feature type="transmembrane region" description="Helical" evidence="1">
    <location>
        <begin position="66"/>
        <end position="84"/>
    </location>
</feature>
<accession>A0A2T3AB64</accession>
<protein>
    <submittedName>
        <fullName evidence="2">Peptidase M50B-like-domain-containing protein</fullName>
    </submittedName>
</protein>
<gene>
    <name evidence="2" type="ORF">BD289DRAFT_222460</name>
</gene>
<feature type="transmembrane region" description="Helical" evidence="1">
    <location>
        <begin position="140"/>
        <end position="162"/>
    </location>
</feature>
<dbReference type="PANTHER" id="PTHR33979">
    <property type="entry name" value="OS02G0221600 PROTEIN"/>
    <property type="match status" value="1"/>
</dbReference>
<feature type="transmembrane region" description="Helical" evidence="1">
    <location>
        <begin position="201"/>
        <end position="221"/>
    </location>
</feature>